<organism evidence="2 3">
    <name type="scientific">Salinirubrum litoreum</name>
    <dbReference type="NCBI Taxonomy" id="1126234"/>
    <lineage>
        <taxon>Archaea</taxon>
        <taxon>Methanobacteriati</taxon>
        <taxon>Methanobacteriota</taxon>
        <taxon>Stenosarchaea group</taxon>
        <taxon>Halobacteria</taxon>
        <taxon>Halobacteriales</taxon>
        <taxon>Haloferacaceae</taxon>
        <taxon>Salinirubrum</taxon>
    </lineage>
</organism>
<evidence type="ECO:0000313" key="3">
    <source>
        <dbReference type="Proteomes" id="UP001596201"/>
    </source>
</evidence>
<name>A0ABD5RC61_9EURY</name>
<comment type="caution">
    <text evidence="2">The sequence shown here is derived from an EMBL/GenBank/DDBJ whole genome shotgun (WGS) entry which is preliminary data.</text>
</comment>
<keyword evidence="3" id="KW-1185">Reference proteome</keyword>
<reference evidence="2 3" key="1">
    <citation type="journal article" date="2019" name="Int. J. Syst. Evol. Microbiol.">
        <title>The Global Catalogue of Microorganisms (GCM) 10K type strain sequencing project: providing services to taxonomists for standard genome sequencing and annotation.</title>
        <authorList>
            <consortium name="The Broad Institute Genomics Platform"/>
            <consortium name="The Broad Institute Genome Sequencing Center for Infectious Disease"/>
            <person name="Wu L."/>
            <person name="Ma J."/>
        </authorList>
    </citation>
    <scope>NUCLEOTIDE SEQUENCE [LARGE SCALE GENOMIC DNA]</scope>
    <source>
        <strain evidence="2 3">CGMCC 1.12237</strain>
    </source>
</reference>
<keyword evidence="1" id="KW-1133">Transmembrane helix</keyword>
<protein>
    <submittedName>
        <fullName evidence="2">Uncharacterized protein</fullName>
    </submittedName>
</protein>
<dbReference type="AlphaFoldDB" id="A0ABD5RC61"/>
<feature type="transmembrane region" description="Helical" evidence="1">
    <location>
        <begin position="60"/>
        <end position="84"/>
    </location>
</feature>
<dbReference type="RefSeq" id="WP_227229793.1">
    <property type="nucleotide sequence ID" value="NZ_JAJCVJ010000002.1"/>
</dbReference>
<accession>A0ABD5RC61</accession>
<evidence type="ECO:0000256" key="1">
    <source>
        <dbReference type="SAM" id="Phobius"/>
    </source>
</evidence>
<dbReference type="Proteomes" id="UP001596201">
    <property type="component" value="Unassembled WGS sequence"/>
</dbReference>
<gene>
    <name evidence="2" type="ORF">ACFPJ5_11410</name>
</gene>
<feature type="transmembrane region" description="Helical" evidence="1">
    <location>
        <begin position="96"/>
        <end position="117"/>
    </location>
</feature>
<feature type="transmembrane region" description="Helical" evidence="1">
    <location>
        <begin position="35"/>
        <end position="53"/>
    </location>
</feature>
<keyword evidence="1" id="KW-0472">Membrane</keyword>
<feature type="transmembrane region" description="Helical" evidence="1">
    <location>
        <begin position="9"/>
        <end position="29"/>
    </location>
</feature>
<proteinExistence type="predicted"/>
<evidence type="ECO:0000313" key="2">
    <source>
        <dbReference type="EMBL" id="MFC5367543.1"/>
    </source>
</evidence>
<sequence>MSPLRATAVTYLSAFVYVVLLYLGANVLLSDPTTPLRHVPFLVGVALVVHALVAEDLDPVAYAIGCMAFVLVGFVAVAAVAAGTSLSLPTVVTDDVTVAGVLTLTLLVAYGWFAGLLPGRSPAGG</sequence>
<keyword evidence="1" id="KW-0812">Transmembrane</keyword>
<dbReference type="EMBL" id="JBHSKX010000002">
    <property type="protein sequence ID" value="MFC5367543.1"/>
    <property type="molecule type" value="Genomic_DNA"/>
</dbReference>